<dbReference type="Pfam" id="PF05990">
    <property type="entry name" value="DUF900"/>
    <property type="match status" value="1"/>
</dbReference>
<dbReference type="InterPro" id="IPR014586">
    <property type="entry name" value="UCP033909"/>
</dbReference>
<dbReference type="PROSITE" id="PS51257">
    <property type="entry name" value="PROKAR_LIPOPROTEIN"/>
    <property type="match status" value="1"/>
</dbReference>
<keyword evidence="2" id="KW-0732">Signal</keyword>
<dbReference type="RefSeq" id="WP_406856810.1">
    <property type="nucleotide sequence ID" value="NZ_CP157484.1"/>
</dbReference>
<evidence type="ECO:0000256" key="2">
    <source>
        <dbReference type="SAM" id="SignalP"/>
    </source>
</evidence>
<gene>
    <name evidence="3" type="ORF">ABEG18_04020</name>
</gene>
<accession>A0AAU7JIR7</accession>
<dbReference type="PANTHER" id="PTHR36513">
    <property type="entry name" value="ABC TRANSMEMBRANE TYPE-1 DOMAIN-CONTAINING PROTEIN"/>
    <property type="match status" value="1"/>
</dbReference>
<feature type="chain" id="PRO_5043526322" evidence="2">
    <location>
        <begin position="37"/>
        <end position="410"/>
    </location>
</feature>
<dbReference type="EMBL" id="CP157484">
    <property type="protein sequence ID" value="XBO39959.1"/>
    <property type="molecule type" value="Genomic_DNA"/>
</dbReference>
<dbReference type="GO" id="GO:0016787">
    <property type="term" value="F:hydrolase activity"/>
    <property type="evidence" value="ECO:0007669"/>
    <property type="project" value="UniProtKB-KW"/>
</dbReference>
<dbReference type="PANTHER" id="PTHR36513:SF1">
    <property type="entry name" value="TRANSMEMBRANE PROTEIN"/>
    <property type="match status" value="1"/>
</dbReference>
<dbReference type="InterPro" id="IPR029058">
    <property type="entry name" value="AB_hydrolase_fold"/>
</dbReference>
<feature type="region of interest" description="Disordered" evidence="1">
    <location>
        <begin position="364"/>
        <end position="410"/>
    </location>
</feature>
<organism evidence="3">
    <name type="scientific">Alsobacter sp. KACC 23698</name>
    <dbReference type="NCBI Taxonomy" id="3149229"/>
    <lineage>
        <taxon>Bacteria</taxon>
        <taxon>Pseudomonadati</taxon>
        <taxon>Pseudomonadota</taxon>
        <taxon>Alphaproteobacteria</taxon>
        <taxon>Hyphomicrobiales</taxon>
        <taxon>Alsobacteraceae</taxon>
        <taxon>Alsobacter</taxon>
    </lineage>
</organism>
<feature type="compositionally biased region" description="Low complexity" evidence="1">
    <location>
        <begin position="392"/>
        <end position="410"/>
    </location>
</feature>
<feature type="signal peptide" evidence="2">
    <location>
        <begin position="1"/>
        <end position="36"/>
    </location>
</feature>
<dbReference type="PIRSF" id="PIRSF033909">
    <property type="entry name" value="UCP033909"/>
    <property type="match status" value="1"/>
</dbReference>
<sequence>MPRTTLNAFGARSRAAKAATALMLILALAGCSTSSASITGVSALLGSSQAEQGRTVRIFVASTRKPASGEAVRGPRFNLTAVSVPPGHEPGVIERPSFTSESPSRHFTVASERKLDSEAFQQAVATQLSGRVGVSRDVLVFVHGFNTGYDEARFRLAQIVADSGFTGVPVLFTWPSRNQILAYGSDKESATASRDHLEKLIEDLGAAPGVGRVHVLAHSMGTWLAMESLRQAAIGGKAQLGGHLGEVMLAAPDIDLEVFRGQMSRVGQVARVSVFAAADDRALSVSSTLAGDRTRLGALNLSDKSHLSELDGLNVRVYDLTKAKSTDMFRHGTFAEAPSVVQSIGAQLADVRIEDKAAVEQQQAQSFVDPQAMTATPYGGDGIAPARPAAVSTAPLGAPGAAPTPSTAIR</sequence>
<evidence type="ECO:0000313" key="3">
    <source>
        <dbReference type="EMBL" id="XBO39959.1"/>
    </source>
</evidence>
<name>A0AAU7JIR7_9HYPH</name>
<keyword evidence="3" id="KW-0378">Hydrolase</keyword>
<dbReference type="AlphaFoldDB" id="A0AAU7JIR7"/>
<protein>
    <submittedName>
        <fullName evidence="3">Alpha/beta fold hydrolase</fullName>
    </submittedName>
</protein>
<dbReference type="InterPro" id="IPR010297">
    <property type="entry name" value="DUF900_hydrolase"/>
</dbReference>
<evidence type="ECO:0000256" key="1">
    <source>
        <dbReference type="SAM" id="MobiDB-lite"/>
    </source>
</evidence>
<dbReference type="Gene3D" id="3.40.50.1820">
    <property type="entry name" value="alpha/beta hydrolase"/>
    <property type="match status" value="1"/>
</dbReference>
<dbReference type="SUPFAM" id="SSF53474">
    <property type="entry name" value="alpha/beta-Hydrolases"/>
    <property type="match status" value="1"/>
</dbReference>
<proteinExistence type="predicted"/>
<reference evidence="3" key="1">
    <citation type="submission" date="2024-05" db="EMBL/GenBank/DDBJ databases">
        <authorList>
            <person name="Kim S."/>
            <person name="Heo J."/>
            <person name="Choi H."/>
            <person name="Choi Y."/>
            <person name="Kwon S.-W."/>
            <person name="Kim Y."/>
        </authorList>
    </citation>
    <scope>NUCLEOTIDE SEQUENCE</scope>
    <source>
        <strain evidence="3">KACC 23698</strain>
    </source>
</reference>